<dbReference type="RefSeq" id="WP_047855389.1">
    <property type="nucleotide sequence ID" value="NZ_CP011509.1"/>
</dbReference>
<name>A0ABX9JLW5_9BACT</name>
<sequence length="231" mass="24207">MTYPHARVPRLTSWLATLALGVAGCGEYGLADETYPVEPVEVLEGELHASVGTGQGPTAMTLAWASELSATERLAALLLAEGSSCGAEQGALLQPMSFQPYFPSSFVLPLSTTPVPAAQLALEPLGGQGRLALGWVVFFQDDNRNGVLDLGSEGVKPERVVATSLDSGLAVLFLDGTLPRERSGTWREWPGELPRGFSFLGVRSAGGESPSFAALPASTSLSLEAARHVCP</sequence>
<reference evidence="1 2" key="1">
    <citation type="submission" date="2018-08" db="EMBL/GenBank/DDBJ databases">
        <title>Genomic Encyclopedia of Archaeal and Bacterial Type Strains, Phase II (KMG-II): from individual species to whole genera.</title>
        <authorList>
            <person name="Goeker M."/>
        </authorList>
    </citation>
    <scope>NUCLEOTIDE SEQUENCE [LARGE SCALE GENOMIC DNA]</scope>
    <source>
        <strain evidence="1 2">DSM 2261</strain>
    </source>
</reference>
<keyword evidence="2" id="KW-1185">Reference proteome</keyword>
<protein>
    <recommendedName>
        <fullName evidence="3">Lipoprotein</fullName>
    </recommendedName>
</protein>
<dbReference type="EMBL" id="QUMU01000020">
    <property type="protein sequence ID" value="REG20649.1"/>
    <property type="molecule type" value="Genomic_DNA"/>
</dbReference>
<evidence type="ECO:0000313" key="1">
    <source>
        <dbReference type="EMBL" id="REG20649.1"/>
    </source>
</evidence>
<dbReference type="Proteomes" id="UP000256345">
    <property type="component" value="Unassembled WGS sequence"/>
</dbReference>
<gene>
    <name evidence="1" type="ORF">ATI61_1203</name>
</gene>
<evidence type="ECO:0008006" key="3">
    <source>
        <dbReference type="Google" id="ProtNLM"/>
    </source>
</evidence>
<accession>A0ABX9JLW5</accession>
<comment type="caution">
    <text evidence="1">The sequence shown here is derived from an EMBL/GenBank/DDBJ whole genome shotgun (WGS) entry which is preliminary data.</text>
</comment>
<proteinExistence type="predicted"/>
<organism evidence="1 2">
    <name type="scientific">Archangium gephyra</name>
    <dbReference type="NCBI Taxonomy" id="48"/>
    <lineage>
        <taxon>Bacteria</taxon>
        <taxon>Pseudomonadati</taxon>
        <taxon>Myxococcota</taxon>
        <taxon>Myxococcia</taxon>
        <taxon>Myxococcales</taxon>
        <taxon>Cystobacterineae</taxon>
        <taxon>Archangiaceae</taxon>
        <taxon>Archangium</taxon>
    </lineage>
</organism>
<evidence type="ECO:0000313" key="2">
    <source>
        <dbReference type="Proteomes" id="UP000256345"/>
    </source>
</evidence>
<dbReference type="PROSITE" id="PS51257">
    <property type="entry name" value="PROKAR_LIPOPROTEIN"/>
    <property type="match status" value="1"/>
</dbReference>